<dbReference type="InterPro" id="IPR009003">
    <property type="entry name" value="Peptidase_S1_PA"/>
</dbReference>
<evidence type="ECO:0000313" key="1">
    <source>
        <dbReference type="EMBL" id="GEO92172.1"/>
    </source>
</evidence>
<reference evidence="1 2" key="1">
    <citation type="submission" date="2019-07" db="EMBL/GenBank/DDBJ databases">
        <title>Whole genome shotgun sequence of Kocuria flava NBRC 107626.</title>
        <authorList>
            <person name="Hosoyama A."/>
            <person name="Uohara A."/>
            <person name="Ohji S."/>
            <person name="Ichikawa N."/>
        </authorList>
    </citation>
    <scope>NUCLEOTIDE SEQUENCE [LARGE SCALE GENOMIC DNA]</scope>
    <source>
        <strain evidence="1 2">NBRC 107626</strain>
    </source>
</reference>
<evidence type="ECO:0008006" key="3">
    <source>
        <dbReference type="Google" id="ProtNLM"/>
    </source>
</evidence>
<organism evidence="1 2">
    <name type="scientific">Kocuria flava</name>
    <dbReference type="NCBI Taxonomy" id="446860"/>
    <lineage>
        <taxon>Bacteria</taxon>
        <taxon>Bacillati</taxon>
        <taxon>Actinomycetota</taxon>
        <taxon>Actinomycetes</taxon>
        <taxon>Micrococcales</taxon>
        <taxon>Micrococcaceae</taxon>
        <taxon>Kocuria</taxon>
    </lineage>
</organism>
<name>A0ABQ0X420_9MICC</name>
<dbReference type="InterPro" id="IPR043504">
    <property type="entry name" value="Peptidase_S1_PA_chymotrypsin"/>
</dbReference>
<dbReference type="EMBL" id="BJZR01000033">
    <property type="protein sequence ID" value="GEO92172.1"/>
    <property type="molecule type" value="Genomic_DNA"/>
</dbReference>
<dbReference type="Proteomes" id="UP000321155">
    <property type="component" value="Unassembled WGS sequence"/>
</dbReference>
<proteinExistence type="predicted"/>
<dbReference type="Gene3D" id="2.40.10.10">
    <property type="entry name" value="Trypsin-like serine proteases"/>
    <property type="match status" value="1"/>
</dbReference>
<gene>
    <name evidence="1" type="ORF">KFL01_14780</name>
</gene>
<protein>
    <recommendedName>
        <fullName evidence="3">Serine protease</fullName>
    </recommendedName>
</protein>
<keyword evidence="2" id="KW-1185">Reference proteome</keyword>
<dbReference type="SUPFAM" id="SSF50494">
    <property type="entry name" value="Trypsin-like serine proteases"/>
    <property type="match status" value="1"/>
</dbReference>
<accession>A0ABQ0X420</accession>
<evidence type="ECO:0000313" key="2">
    <source>
        <dbReference type="Proteomes" id="UP000321155"/>
    </source>
</evidence>
<sequence>MAAAENASQPASRGTRMVVTGFNAQTWLGHPDSNVDIGAMLFGEILKAMVDNGAAPFYRGFDPEQLATQETADSLDAIEQITMIGYPNGLFDQASMLPIARRGQTATPIFNDYNNLPAFLIDASVFPGSSGSPVVLYDRGTYTTRDGVTRVGTRMALLGVVAAVHTRQVNGVVQMVKAGVATFDDMIDLGIVFKSSAIQETVFALYGTLGLSLPVSTGTPGNLA</sequence>
<comment type="caution">
    <text evidence="1">The sequence shown here is derived from an EMBL/GenBank/DDBJ whole genome shotgun (WGS) entry which is preliminary data.</text>
</comment>